<organism evidence="2 3">
    <name type="scientific">Ameca splendens</name>
    <dbReference type="NCBI Taxonomy" id="208324"/>
    <lineage>
        <taxon>Eukaryota</taxon>
        <taxon>Metazoa</taxon>
        <taxon>Chordata</taxon>
        <taxon>Craniata</taxon>
        <taxon>Vertebrata</taxon>
        <taxon>Euteleostomi</taxon>
        <taxon>Actinopterygii</taxon>
        <taxon>Neopterygii</taxon>
        <taxon>Teleostei</taxon>
        <taxon>Neoteleostei</taxon>
        <taxon>Acanthomorphata</taxon>
        <taxon>Ovalentaria</taxon>
        <taxon>Atherinomorphae</taxon>
        <taxon>Cyprinodontiformes</taxon>
        <taxon>Goodeidae</taxon>
        <taxon>Ameca</taxon>
    </lineage>
</organism>
<feature type="compositionally biased region" description="Polar residues" evidence="1">
    <location>
        <begin position="36"/>
        <end position="50"/>
    </location>
</feature>
<keyword evidence="3" id="KW-1185">Reference proteome</keyword>
<comment type="caution">
    <text evidence="2">The sequence shown here is derived from an EMBL/GenBank/DDBJ whole genome shotgun (WGS) entry which is preliminary data.</text>
</comment>
<dbReference type="Proteomes" id="UP001469553">
    <property type="component" value="Unassembled WGS sequence"/>
</dbReference>
<protein>
    <submittedName>
        <fullName evidence="2">Uncharacterized protein</fullName>
    </submittedName>
</protein>
<evidence type="ECO:0000313" key="2">
    <source>
        <dbReference type="EMBL" id="MEQ2314904.1"/>
    </source>
</evidence>
<proteinExistence type="predicted"/>
<gene>
    <name evidence="2" type="ORF">AMECASPLE_016732</name>
</gene>
<name>A0ABV1A8N7_9TELE</name>
<evidence type="ECO:0000313" key="3">
    <source>
        <dbReference type="Proteomes" id="UP001469553"/>
    </source>
</evidence>
<reference evidence="2 3" key="1">
    <citation type="submission" date="2021-06" db="EMBL/GenBank/DDBJ databases">
        <authorList>
            <person name="Palmer J.M."/>
        </authorList>
    </citation>
    <scope>NUCLEOTIDE SEQUENCE [LARGE SCALE GENOMIC DNA]</scope>
    <source>
        <strain evidence="2 3">AS_MEX2019</strain>
        <tissue evidence="2">Muscle</tissue>
    </source>
</reference>
<feature type="non-terminal residue" evidence="2">
    <location>
        <position position="211"/>
    </location>
</feature>
<accession>A0ABV1A8N7</accession>
<sequence>MGQHLSFEEGGRPGTPQTQRRMYPQETHMRDHLTPGKNTRLQRQRSSPRFTDNRYGYNADDRNYGRPNRQNTKSPDSGLDCGSEEEGSLGRGHRGYYAHGNPIRGPVRIIHCEGPVERRALAMGRKKTLTRQCSVEEEFSDAPVTAAKSVHTGDFRNREHIGSGREVWPRNYSREGALSEGRLNELDRVYYSPHREARTQSLSRLNWNQPL</sequence>
<evidence type="ECO:0000256" key="1">
    <source>
        <dbReference type="SAM" id="MobiDB-lite"/>
    </source>
</evidence>
<feature type="compositionally biased region" description="Basic and acidic residues" evidence="1">
    <location>
        <begin position="1"/>
        <end position="11"/>
    </location>
</feature>
<dbReference type="EMBL" id="JAHRIP010085867">
    <property type="protein sequence ID" value="MEQ2314904.1"/>
    <property type="molecule type" value="Genomic_DNA"/>
</dbReference>
<feature type="region of interest" description="Disordered" evidence="1">
    <location>
        <begin position="1"/>
        <end position="93"/>
    </location>
</feature>